<keyword evidence="4" id="KW-1185">Reference proteome</keyword>
<dbReference type="EMBL" id="FNVO01000001">
    <property type="protein sequence ID" value="SEF56086.1"/>
    <property type="molecule type" value="Genomic_DNA"/>
</dbReference>
<protein>
    <submittedName>
        <fullName evidence="3">Uncharacterized protein</fullName>
    </submittedName>
</protein>
<evidence type="ECO:0000256" key="2">
    <source>
        <dbReference type="SAM" id="Phobius"/>
    </source>
</evidence>
<feature type="transmembrane region" description="Helical" evidence="2">
    <location>
        <begin position="125"/>
        <end position="144"/>
    </location>
</feature>
<sequence>MDTTRWRPFALLLKAVLAVLLGLALLFPHWDRFADKAMGVRAATYPVAVMLVLAVWALRGRRGAFPWDVDLLLTAPFVIDVAGNAADLYDTVGWFDDACHYGNWLLLAAAAGLALRRWSPLPPAALALSCAGIGAIAAIVWEFFEYGVFILDTPESVGIYRDTVGDLMLGLLGATTAGLLIAALARRSGRPDRVRTDPATPARLGSRLGFGG</sequence>
<keyword evidence="2" id="KW-0472">Membrane</keyword>
<name>A0A1H5SZW4_9ACTN</name>
<keyword evidence="2" id="KW-1133">Transmembrane helix</keyword>
<dbReference type="RefSeq" id="WP_103935866.1">
    <property type="nucleotide sequence ID" value="NZ_FNVO01000001.1"/>
</dbReference>
<proteinExistence type="predicted"/>
<dbReference type="InterPro" id="IPR014509">
    <property type="entry name" value="YjdF-like"/>
</dbReference>
<dbReference type="AlphaFoldDB" id="A0A1H5SZW4"/>
<reference evidence="4" key="1">
    <citation type="submission" date="2016-10" db="EMBL/GenBank/DDBJ databases">
        <authorList>
            <person name="Varghese N."/>
            <person name="Submissions S."/>
        </authorList>
    </citation>
    <scope>NUCLEOTIDE SEQUENCE [LARGE SCALE GENOMIC DNA]</scope>
    <source>
        <strain evidence="4">DSM 43163</strain>
    </source>
</reference>
<dbReference type="OrthoDB" id="5179615at2"/>
<organism evidence="3 4">
    <name type="scientific">Thermomonospora echinospora</name>
    <dbReference type="NCBI Taxonomy" id="1992"/>
    <lineage>
        <taxon>Bacteria</taxon>
        <taxon>Bacillati</taxon>
        <taxon>Actinomycetota</taxon>
        <taxon>Actinomycetes</taxon>
        <taxon>Streptosporangiales</taxon>
        <taxon>Thermomonosporaceae</taxon>
        <taxon>Thermomonospora</taxon>
    </lineage>
</organism>
<keyword evidence="2" id="KW-0812">Transmembrane</keyword>
<gene>
    <name evidence="3" type="ORF">SAMN04489712_101428</name>
</gene>
<evidence type="ECO:0000256" key="1">
    <source>
        <dbReference type="SAM" id="MobiDB-lite"/>
    </source>
</evidence>
<feature type="region of interest" description="Disordered" evidence="1">
    <location>
        <begin position="191"/>
        <end position="212"/>
    </location>
</feature>
<dbReference type="Pfam" id="PF09997">
    <property type="entry name" value="DUF2238"/>
    <property type="match status" value="1"/>
</dbReference>
<feature type="transmembrane region" description="Helical" evidence="2">
    <location>
        <begin position="164"/>
        <end position="185"/>
    </location>
</feature>
<dbReference type="Proteomes" id="UP000236723">
    <property type="component" value="Unassembled WGS sequence"/>
</dbReference>
<evidence type="ECO:0000313" key="4">
    <source>
        <dbReference type="Proteomes" id="UP000236723"/>
    </source>
</evidence>
<evidence type="ECO:0000313" key="3">
    <source>
        <dbReference type="EMBL" id="SEF56086.1"/>
    </source>
</evidence>
<accession>A0A1H5SZW4</accession>
<feature type="transmembrane region" description="Helical" evidence="2">
    <location>
        <begin position="42"/>
        <end position="59"/>
    </location>
</feature>